<evidence type="ECO:0000256" key="1">
    <source>
        <dbReference type="SAM" id="SignalP"/>
    </source>
</evidence>
<evidence type="ECO:0000313" key="3">
    <source>
        <dbReference type="Proteomes" id="UP001597282"/>
    </source>
</evidence>
<keyword evidence="1" id="KW-0732">Signal</keyword>
<dbReference type="RefSeq" id="WP_380165642.1">
    <property type="nucleotide sequence ID" value="NZ_JBHTNU010000010.1"/>
</dbReference>
<dbReference type="InterPro" id="IPR007541">
    <property type="entry name" value="Uncharacterised_BSP"/>
</dbReference>
<feature type="signal peptide" evidence="1">
    <location>
        <begin position="1"/>
        <end position="25"/>
    </location>
</feature>
<proteinExistence type="predicted"/>
<gene>
    <name evidence="2" type="ORF">ACFQ4Y_11520</name>
</gene>
<accession>A0ABW4CBN4</accession>
<keyword evidence="3" id="KW-1185">Reference proteome</keyword>
<dbReference type="Pfam" id="PF04450">
    <property type="entry name" value="BSP"/>
    <property type="match status" value="1"/>
</dbReference>
<name>A0ABW4CBN4_9BACL</name>
<reference evidence="3" key="1">
    <citation type="journal article" date="2019" name="Int. J. Syst. Evol. Microbiol.">
        <title>The Global Catalogue of Microorganisms (GCM) 10K type strain sequencing project: providing services to taxonomists for standard genome sequencing and annotation.</title>
        <authorList>
            <consortium name="The Broad Institute Genomics Platform"/>
            <consortium name="The Broad Institute Genome Sequencing Center for Infectious Disease"/>
            <person name="Wu L."/>
            <person name="Ma J."/>
        </authorList>
    </citation>
    <scope>NUCLEOTIDE SEQUENCE [LARGE SCALE GENOMIC DNA]</scope>
    <source>
        <strain evidence="3">S1</strain>
    </source>
</reference>
<protein>
    <submittedName>
        <fullName evidence="2">Basic secretory protein-like protein</fullName>
    </submittedName>
</protein>
<comment type="caution">
    <text evidence="2">The sequence shown here is derived from an EMBL/GenBank/DDBJ whole genome shotgun (WGS) entry which is preliminary data.</text>
</comment>
<dbReference type="PANTHER" id="PTHR33321:SF12">
    <property type="entry name" value="PLANT BASIC SECRETORY PROTEIN (BSP) FAMILY PROTEIN"/>
    <property type="match status" value="1"/>
</dbReference>
<organism evidence="2 3">
    <name type="scientific">Kroppenstedtia sanguinis</name>
    <dbReference type="NCBI Taxonomy" id="1380684"/>
    <lineage>
        <taxon>Bacteria</taxon>
        <taxon>Bacillati</taxon>
        <taxon>Bacillota</taxon>
        <taxon>Bacilli</taxon>
        <taxon>Bacillales</taxon>
        <taxon>Thermoactinomycetaceae</taxon>
        <taxon>Kroppenstedtia</taxon>
    </lineage>
</organism>
<feature type="chain" id="PRO_5046951545" evidence="1">
    <location>
        <begin position="26"/>
        <end position="242"/>
    </location>
</feature>
<sequence length="242" mass="27653">MKKVAFGVVCTTTLCSLLAVQPVQAAPQLVTAKADEVSSVGKNVYQQHEYVLTVEDRVGDPNLNETIQQFVDTYFEVYPRIVERFSAEGKIETSVILRIENFDGVAYANGNVITVNAEWIRSNPQDIALLTHELTHVAQGYPRYDEETVWLTEGIADYSRYLFGPNDESWSLPEVSEGQHYTDSYRVAARFLLWLEKHQRDTIVDDLHRRLQAGTYSPDDFAHFTGKTLDQLWDEYVQNPEL</sequence>
<evidence type="ECO:0000313" key="2">
    <source>
        <dbReference type="EMBL" id="MFD1427534.1"/>
    </source>
</evidence>
<dbReference type="Proteomes" id="UP001597282">
    <property type="component" value="Unassembled WGS sequence"/>
</dbReference>
<dbReference type="PANTHER" id="PTHR33321">
    <property type="match status" value="1"/>
</dbReference>
<dbReference type="EMBL" id="JBHTNU010000010">
    <property type="protein sequence ID" value="MFD1427534.1"/>
    <property type="molecule type" value="Genomic_DNA"/>
</dbReference>